<organism evidence="1 2">
    <name type="scientific">Lactococcus garvieae</name>
    <dbReference type="NCBI Taxonomy" id="1363"/>
    <lineage>
        <taxon>Bacteria</taxon>
        <taxon>Bacillati</taxon>
        <taxon>Bacillota</taxon>
        <taxon>Bacilli</taxon>
        <taxon>Lactobacillales</taxon>
        <taxon>Streptococcaceae</taxon>
        <taxon>Lactococcus</taxon>
    </lineage>
</organism>
<gene>
    <name evidence="1" type="ORF">SAMN05216438_1266</name>
</gene>
<evidence type="ECO:0000313" key="1">
    <source>
        <dbReference type="EMBL" id="SFL60484.1"/>
    </source>
</evidence>
<dbReference type="EMBL" id="FOTJ01000026">
    <property type="protein sequence ID" value="SFL60484.1"/>
    <property type="molecule type" value="Genomic_DNA"/>
</dbReference>
<dbReference type="RefSeq" id="WP_074752038.1">
    <property type="nucleotide sequence ID" value="NZ_FOTJ01000026.1"/>
</dbReference>
<dbReference type="AlphaFoldDB" id="A0A1I4J1N6"/>
<proteinExistence type="predicted"/>
<dbReference type="Proteomes" id="UP000181969">
    <property type="component" value="Unassembled WGS sequence"/>
</dbReference>
<accession>A0A1I4J1N6</accession>
<dbReference type="OrthoDB" id="5419659at2"/>
<protein>
    <submittedName>
        <fullName evidence="1">Uncharacterized protein</fullName>
    </submittedName>
</protein>
<evidence type="ECO:0000313" key="2">
    <source>
        <dbReference type="Proteomes" id="UP000181969"/>
    </source>
</evidence>
<reference evidence="1 2" key="1">
    <citation type="submission" date="2016-10" db="EMBL/GenBank/DDBJ databases">
        <authorList>
            <person name="de Groot N.N."/>
        </authorList>
    </citation>
    <scope>NUCLEOTIDE SEQUENCE [LARGE SCALE GENOMIC DNA]</scope>
    <source>
        <strain evidence="1 2">M79</strain>
    </source>
</reference>
<name>A0A1I4J1N6_9LACT</name>
<sequence>MEYTFFGRMTIQGDRVTIKLEEKPYLKVESNSVKSAVKEIEEDLGQKLLAMEIQKKEIPEPNGPMAINLQPGETIVTLSVDTDIIRERNKESLIKKTLTIPEYLNTFGVKMKLNFSKLLTDALTKEISRESDYLNEKKDIWIDIDQIDTDEVLSEETLKFINERRSSSPITHQVIKKRNRDGVIYYIFKYIEGTAVMNWGPKDYQIAEKQIYIGDIPIVMELPDSGYKYYNISLSYRE</sequence>